<dbReference type="OrthoDB" id="294295at2759"/>
<dbReference type="Gene3D" id="3.40.50.720">
    <property type="entry name" value="NAD(P)-binding Rossmann-like Domain"/>
    <property type="match status" value="1"/>
</dbReference>
<reference evidence="4 5" key="2">
    <citation type="journal article" date="2019" name="G3 (Bethesda)">
        <title>Hybrid Assembly of the Genome of the Entomopathogenic Nematode Steinernema carpocapsae Identifies the X-Chromosome.</title>
        <authorList>
            <person name="Serra L."/>
            <person name="Macchietto M."/>
            <person name="Macias-Munoz A."/>
            <person name="McGill C.J."/>
            <person name="Rodriguez I.M."/>
            <person name="Rodriguez B."/>
            <person name="Murad R."/>
            <person name="Mortazavi A."/>
        </authorList>
    </citation>
    <scope>NUCLEOTIDE SEQUENCE [LARGE SCALE GENOMIC DNA]</scope>
    <source>
        <strain evidence="4 5">ALL</strain>
    </source>
</reference>
<dbReference type="EMBL" id="AZBU02000002">
    <property type="protein sequence ID" value="TKR92449.1"/>
    <property type="molecule type" value="Genomic_DNA"/>
</dbReference>
<dbReference type="PRINTS" id="PR00080">
    <property type="entry name" value="SDRFAMILY"/>
</dbReference>
<comment type="caution">
    <text evidence="4">The sequence shown here is derived from an EMBL/GenBank/DDBJ whole genome shotgun (WGS) entry which is preliminary data.</text>
</comment>
<evidence type="ECO:0000256" key="3">
    <source>
        <dbReference type="SAM" id="Phobius"/>
    </source>
</evidence>
<feature type="transmembrane region" description="Helical" evidence="3">
    <location>
        <begin position="12"/>
        <end position="32"/>
    </location>
</feature>
<dbReference type="Pfam" id="PF00106">
    <property type="entry name" value="adh_short"/>
    <property type="match status" value="1"/>
</dbReference>
<proteinExistence type="inferred from homology"/>
<name>A0A4U5P874_STECR</name>
<feature type="transmembrane region" description="Helical" evidence="3">
    <location>
        <begin position="81"/>
        <end position="103"/>
    </location>
</feature>
<comment type="similarity">
    <text evidence="2">Belongs to the short-chain dehydrogenases/reductases (SDR) family.</text>
</comment>
<dbReference type="SUPFAM" id="SSF51735">
    <property type="entry name" value="NAD(P)-binding Rossmann-fold domains"/>
    <property type="match status" value="1"/>
</dbReference>
<keyword evidence="1" id="KW-0560">Oxidoreductase</keyword>
<keyword evidence="5" id="KW-1185">Reference proteome</keyword>
<keyword evidence="3" id="KW-0812">Transmembrane</keyword>
<dbReference type="InterPro" id="IPR036291">
    <property type="entry name" value="NAD(P)-bd_dom_sf"/>
</dbReference>
<dbReference type="InterPro" id="IPR002347">
    <property type="entry name" value="SDR_fam"/>
</dbReference>
<evidence type="ECO:0000256" key="2">
    <source>
        <dbReference type="RuleBase" id="RU000363"/>
    </source>
</evidence>
<organism evidence="4 5">
    <name type="scientific">Steinernema carpocapsae</name>
    <name type="common">Entomopathogenic nematode</name>
    <dbReference type="NCBI Taxonomy" id="34508"/>
    <lineage>
        <taxon>Eukaryota</taxon>
        <taxon>Metazoa</taxon>
        <taxon>Ecdysozoa</taxon>
        <taxon>Nematoda</taxon>
        <taxon>Chromadorea</taxon>
        <taxon>Rhabditida</taxon>
        <taxon>Tylenchina</taxon>
        <taxon>Panagrolaimomorpha</taxon>
        <taxon>Strongyloidoidea</taxon>
        <taxon>Steinernematidae</taxon>
        <taxon>Steinernema</taxon>
    </lineage>
</organism>
<dbReference type="PRINTS" id="PR00081">
    <property type="entry name" value="GDHRDH"/>
</dbReference>
<keyword evidence="3" id="KW-0472">Membrane</keyword>
<keyword evidence="3" id="KW-1133">Transmembrane helix</keyword>
<dbReference type="PANTHER" id="PTHR43313">
    <property type="entry name" value="SHORT-CHAIN DEHYDROGENASE/REDUCTASE FAMILY 9C"/>
    <property type="match status" value="1"/>
</dbReference>
<dbReference type="GO" id="GO:0008202">
    <property type="term" value="P:steroid metabolic process"/>
    <property type="evidence" value="ECO:0007669"/>
    <property type="project" value="TreeGrafter"/>
</dbReference>
<dbReference type="STRING" id="34508.A0A4U5P874"/>
<evidence type="ECO:0000313" key="4">
    <source>
        <dbReference type="EMBL" id="TKR92449.1"/>
    </source>
</evidence>
<sequence>MITIGLRSFHHLTFLVFWLIVTSFIIFQRFPFSLFHFFISRKLPYEAPCRRRHLHSANGVITNKIILIEARRSEFLALLRLARYAMVDYLVLLLFALVGYYFARYLWELLEVHGFEKKAVFISGCDSGFGRHLALKCAASGFMVFSGCLTKEGAKSLGEESKGHVITVSLDVTSDDSVREAARFVEGKMGNGVELWALVNNAGVFTCYGPDDWCTIEEYKFSFDVNTLGVVRTTHAFKPLLKRSKGRIVTVTSVAGRMSSPCAGPYSAAKYAAEAYMDTIRQELRPYGITCCILEPGAFKATNLLDECAMENRVEKVYSRLDDDLKKEYGEKFKINFIKKWNEVLHTFGTSRTDYVVDNYYHAITARFPRLRYRCGWDALFFYGPLTYLPTELEDFLLWIITRFSFYPPPNGSKN</sequence>
<protein>
    <submittedName>
        <fullName evidence="4">Uncharacterized protein</fullName>
    </submittedName>
</protein>
<reference evidence="4 5" key="1">
    <citation type="journal article" date="2015" name="Genome Biol.">
        <title>Comparative genomics of Steinernema reveals deeply conserved gene regulatory networks.</title>
        <authorList>
            <person name="Dillman A.R."/>
            <person name="Macchietto M."/>
            <person name="Porter C.F."/>
            <person name="Rogers A."/>
            <person name="Williams B."/>
            <person name="Antoshechkin I."/>
            <person name="Lee M.M."/>
            <person name="Goodwin Z."/>
            <person name="Lu X."/>
            <person name="Lewis E.E."/>
            <person name="Goodrich-Blair H."/>
            <person name="Stock S.P."/>
            <person name="Adams B.J."/>
            <person name="Sternberg P.W."/>
            <person name="Mortazavi A."/>
        </authorList>
    </citation>
    <scope>NUCLEOTIDE SEQUENCE [LARGE SCALE GENOMIC DNA]</scope>
    <source>
        <strain evidence="4 5">ALL</strain>
    </source>
</reference>
<dbReference type="PROSITE" id="PS00061">
    <property type="entry name" value="ADH_SHORT"/>
    <property type="match status" value="1"/>
</dbReference>
<dbReference type="PANTHER" id="PTHR43313:SF34">
    <property type="entry name" value="RETINOL DEHYDROGENASE 7"/>
    <property type="match status" value="1"/>
</dbReference>
<evidence type="ECO:0000256" key="1">
    <source>
        <dbReference type="ARBA" id="ARBA00023002"/>
    </source>
</evidence>
<dbReference type="AlphaFoldDB" id="A0A4U5P874"/>
<dbReference type="InterPro" id="IPR020904">
    <property type="entry name" value="Sc_DH/Rdtase_CS"/>
</dbReference>
<accession>A0A4U5P874</accession>
<dbReference type="Proteomes" id="UP000298663">
    <property type="component" value="Unassembled WGS sequence"/>
</dbReference>
<evidence type="ECO:0000313" key="5">
    <source>
        <dbReference type="Proteomes" id="UP000298663"/>
    </source>
</evidence>
<dbReference type="GO" id="GO:0016491">
    <property type="term" value="F:oxidoreductase activity"/>
    <property type="evidence" value="ECO:0007669"/>
    <property type="project" value="UniProtKB-KW"/>
</dbReference>
<gene>
    <name evidence="4" type="ORF">L596_007098</name>
</gene>